<evidence type="ECO:0000313" key="2">
    <source>
        <dbReference type="Proteomes" id="UP000095472"/>
    </source>
</evidence>
<organism evidence="1 2">
    <name type="scientific">Desertifilum tharense IPPAS B-1220</name>
    <dbReference type="NCBI Taxonomy" id="1781255"/>
    <lineage>
        <taxon>Bacteria</taxon>
        <taxon>Bacillati</taxon>
        <taxon>Cyanobacteriota</taxon>
        <taxon>Cyanophyceae</taxon>
        <taxon>Desertifilales</taxon>
        <taxon>Desertifilaceae</taxon>
        <taxon>Desertifilum</taxon>
    </lineage>
</organism>
<accession>A0ACD5H2K9</accession>
<sequence>MRIAADGSASMPYISSGCYDLCGVRPEEILSGNNSLRALEHPEDRQGVQQAILHSAQHLTPFRHEWRIITPTGEIKWVQAVSQPEQQPDGTLVWDGVMIDITERKRIEAEQIQTAAHLRQKSQELQQALEDLRSMQLQLVQNEKMSALGNLVAGVAHEINNPASFITGNLEPAKIYIQDLLGLLDLYQQKLPNPDAEILDEIEAIDLEYLRTDLPKLIESMDLGVERICSISNSLRTFSRADRDYKVPFNIHEGLESTLLILKHRLKANEYRPPIQVIREYGDLPLIPCFPGQLNQVFMNLLANAIDALEESNVGQSFQDIQSRSNWIKIQTRSRRDRSIAIQIADNGVGMSEAVQQRIFDHLFTTKPVGQGTGLGLAIARQIVVEKHGGTLEVKSALNQGTEFEIVLPIEGEL</sequence>
<dbReference type="EMBL" id="CP182909">
    <property type="protein sequence ID" value="XPM67338.1"/>
    <property type="molecule type" value="Genomic_DNA"/>
</dbReference>
<gene>
    <name evidence="1" type="ORF">BH720_031515</name>
</gene>
<proteinExistence type="predicted"/>
<dbReference type="EC" id="2.7.13.3" evidence="1"/>
<name>A0ACD5H2K9_9CYAN</name>
<keyword evidence="1" id="KW-0808">Transferase</keyword>
<keyword evidence="1" id="KW-0418">Kinase</keyword>
<dbReference type="Proteomes" id="UP000095472">
    <property type="component" value="Chromosome"/>
</dbReference>
<evidence type="ECO:0000313" key="1">
    <source>
        <dbReference type="EMBL" id="XPM67338.1"/>
    </source>
</evidence>
<keyword evidence="2" id="KW-1185">Reference proteome</keyword>
<protein>
    <submittedName>
        <fullName evidence="1">Sensor histidine kinase</fullName>
        <ecNumber evidence="1">2.7.13.3</ecNumber>
    </submittedName>
</protein>
<reference evidence="1 2" key="1">
    <citation type="journal article" date="2016" name="Genome Announc.">
        <title>Draft Genome Sequence of the Thermotolerant Cyanobacterium Desertifilum sp. IPPAS B-1220.</title>
        <authorList>
            <person name="Mironov K.S."/>
            <person name="Sinetova M.A."/>
            <person name="Bolatkhan K."/>
            <person name="Zayadan B.K."/>
            <person name="Ustinova V.V."/>
            <person name="Kupriyanova E.V."/>
            <person name="Skrypnik A.N."/>
            <person name="Gogoleva N.E."/>
            <person name="Gogolev Y.V."/>
            <person name="Los D.A."/>
        </authorList>
    </citation>
    <scope>NUCLEOTIDE SEQUENCE [LARGE SCALE GENOMIC DNA]</scope>
    <source>
        <strain evidence="1 2">IPPAS B-1220</strain>
    </source>
</reference>